<evidence type="ECO:0000259" key="9">
    <source>
        <dbReference type="Pfam" id="PF13515"/>
    </source>
</evidence>
<gene>
    <name evidence="10" type="ORF">MA20_17675</name>
</gene>
<evidence type="ECO:0000256" key="3">
    <source>
        <dbReference type="ARBA" id="ARBA00022475"/>
    </source>
</evidence>
<feature type="transmembrane region" description="Helical" evidence="8">
    <location>
        <begin position="345"/>
        <end position="364"/>
    </location>
</feature>
<dbReference type="STRING" id="375.BKD09_RS37380"/>
<proteinExistence type="inferred from homology"/>
<comment type="similarity">
    <text evidence="7">Belongs to the YccS/YhfK family.</text>
</comment>
<evidence type="ECO:0000256" key="7">
    <source>
        <dbReference type="ARBA" id="ARBA00043993"/>
    </source>
</evidence>
<evidence type="ECO:0000256" key="2">
    <source>
        <dbReference type="ARBA" id="ARBA00022448"/>
    </source>
</evidence>
<feature type="transmembrane region" description="Helical" evidence="8">
    <location>
        <begin position="100"/>
        <end position="117"/>
    </location>
</feature>
<evidence type="ECO:0000256" key="8">
    <source>
        <dbReference type="SAM" id="Phobius"/>
    </source>
</evidence>
<dbReference type="AlphaFoldDB" id="A0A0A3Y1B1"/>
<reference evidence="10 11" key="1">
    <citation type="submission" date="2014-09" db="EMBL/GenBank/DDBJ databases">
        <title>Draft genome of Bradyrhizobium japonicum Is-34.</title>
        <authorList>
            <person name="Tsurumaru H."/>
            <person name="Yamakawa T."/>
            <person name="Hashimoto S."/>
            <person name="Okizaki K."/>
            <person name="Kanesaki Y."/>
            <person name="Yoshikawa H."/>
            <person name="Yajima S."/>
        </authorList>
    </citation>
    <scope>NUCLEOTIDE SEQUENCE [LARGE SCALE GENOMIC DNA]</scope>
    <source>
        <strain evidence="10 11">Is-34</strain>
    </source>
</reference>
<comment type="subcellular location">
    <subcellularLocation>
        <location evidence="1">Cell membrane</location>
        <topology evidence="1">Multi-pass membrane protein</topology>
    </subcellularLocation>
</comment>
<keyword evidence="6 8" id="KW-0472">Membrane</keyword>
<evidence type="ECO:0000313" key="10">
    <source>
        <dbReference type="EMBL" id="KGT79166.1"/>
    </source>
</evidence>
<keyword evidence="4 8" id="KW-0812">Transmembrane</keyword>
<dbReference type="Pfam" id="PF04632">
    <property type="entry name" value="FUSC"/>
    <property type="match status" value="1"/>
</dbReference>
<comment type="caution">
    <text evidence="10">The sequence shown here is derived from an EMBL/GenBank/DDBJ whole genome shotgun (WGS) entry which is preliminary data.</text>
</comment>
<dbReference type="GO" id="GO:0022857">
    <property type="term" value="F:transmembrane transporter activity"/>
    <property type="evidence" value="ECO:0007669"/>
    <property type="project" value="InterPro"/>
</dbReference>
<accession>A0A0A3Y1B1</accession>
<dbReference type="EMBL" id="JRPN01000014">
    <property type="protein sequence ID" value="KGT79166.1"/>
    <property type="molecule type" value="Genomic_DNA"/>
</dbReference>
<dbReference type="GO" id="GO:0005886">
    <property type="term" value="C:plasma membrane"/>
    <property type="evidence" value="ECO:0007669"/>
    <property type="project" value="UniProtKB-SubCell"/>
</dbReference>
<keyword evidence="3" id="KW-1003">Cell membrane</keyword>
<dbReference type="Pfam" id="PF13515">
    <property type="entry name" value="FUSC_2"/>
    <property type="match status" value="1"/>
</dbReference>
<feature type="domain" description="Integral membrane bound transporter" evidence="9">
    <location>
        <begin position="243"/>
        <end position="355"/>
    </location>
</feature>
<feature type="transmembrane region" description="Helical" evidence="8">
    <location>
        <begin position="315"/>
        <end position="333"/>
    </location>
</feature>
<evidence type="ECO:0000256" key="5">
    <source>
        <dbReference type="ARBA" id="ARBA00022989"/>
    </source>
</evidence>
<dbReference type="InterPro" id="IPR049453">
    <property type="entry name" value="Memb_transporter_dom"/>
</dbReference>
<dbReference type="Proteomes" id="UP000030377">
    <property type="component" value="Unassembled WGS sequence"/>
</dbReference>
<evidence type="ECO:0000313" key="11">
    <source>
        <dbReference type="Proteomes" id="UP000030377"/>
    </source>
</evidence>
<dbReference type="PANTHER" id="PTHR30509">
    <property type="entry name" value="P-HYDROXYBENZOIC ACID EFFLUX PUMP SUBUNIT-RELATED"/>
    <property type="match status" value="1"/>
</dbReference>
<organism evidence="10 11">
    <name type="scientific">Bradyrhizobium japonicum</name>
    <dbReference type="NCBI Taxonomy" id="375"/>
    <lineage>
        <taxon>Bacteria</taxon>
        <taxon>Pseudomonadati</taxon>
        <taxon>Pseudomonadota</taxon>
        <taxon>Alphaproteobacteria</taxon>
        <taxon>Hyphomicrobiales</taxon>
        <taxon>Nitrobacteraceae</taxon>
        <taxon>Bradyrhizobium</taxon>
    </lineage>
</organism>
<dbReference type="InterPro" id="IPR006726">
    <property type="entry name" value="PHBA_efflux_AaeB/fusaric-R"/>
</dbReference>
<feature type="transmembrane region" description="Helical" evidence="8">
    <location>
        <begin position="270"/>
        <end position="303"/>
    </location>
</feature>
<dbReference type="PANTHER" id="PTHR30509:SF9">
    <property type="entry name" value="MULTIDRUG RESISTANCE PROTEIN MDTO"/>
    <property type="match status" value="1"/>
</dbReference>
<name>A0A0A3Y1B1_BRAJP</name>
<evidence type="ECO:0000256" key="4">
    <source>
        <dbReference type="ARBA" id="ARBA00022692"/>
    </source>
</evidence>
<protein>
    <recommendedName>
        <fullName evidence="9">Integral membrane bound transporter domain-containing protein</fullName>
    </recommendedName>
</protein>
<keyword evidence="2" id="KW-0813">Transport</keyword>
<keyword evidence="5 8" id="KW-1133">Transmembrane helix</keyword>
<feature type="transmembrane region" description="Helical" evidence="8">
    <location>
        <begin position="76"/>
        <end position="94"/>
    </location>
</feature>
<feature type="transmembrane region" description="Helical" evidence="8">
    <location>
        <begin position="150"/>
        <end position="174"/>
    </location>
</feature>
<sequence>MLLLISALRPIPRALVRELKSLELRGPRAREAAKRVLSVLVAVATSSVLNLDDLSWAAFSAYMVMRGSVVETFRRGLMRIVGTAGGALLGLLLAPRTANAPLLLMVFLFLVSWIGTFQSLATSYSYAWLFFGLTAGMVTTEALASPDAVVHFAATRVAEITVGTCTCLVVASLYSDAQGRGEKPAHDRLWCGRLCDVLTEDWLREHWPLVEHCTRAALAVALLPLIWRWFGIEEFSQTAVTSYVIMIVPSAAVGNRRYAAIYERIAHRALGCLLGSAVALVSIGLFGTGLPVTLLTLAAGVWIGYQIQTGREINYLGTQFTLGLLITLVQGPAPITDITPGLERLVGIAIGSAMLCLTTAAWPLDQDL</sequence>
<evidence type="ECO:0000256" key="1">
    <source>
        <dbReference type="ARBA" id="ARBA00004651"/>
    </source>
</evidence>
<evidence type="ECO:0000256" key="6">
    <source>
        <dbReference type="ARBA" id="ARBA00023136"/>
    </source>
</evidence>